<organism evidence="4 5">
    <name type="scientific">Lachancea dasiensis</name>
    <dbReference type="NCBI Taxonomy" id="1072105"/>
    <lineage>
        <taxon>Eukaryota</taxon>
        <taxon>Fungi</taxon>
        <taxon>Dikarya</taxon>
        <taxon>Ascomycota</taxon>
        <taxon>Saccharomycotina</taxon>
        <taxon>Saccharomycetes</taxon>
        <taxon>Saccharomycetales</taxon>
        <taxon>Saccharomycetaceae</taxon>
        <taxon>Lachancea</taxon>
    </lineage>
</organism>
<dbReference type="GO" id="GO:0003924">
    <property type="term" value="F:GTPase activity"/>
    <property type="evidence" value="ECO:0007669"/>
    <property type="project" value="TreeGrafter"/>
</dbReference>
<dbReference type="Proteomes" id="UP000190274">
    <property type="component" value="Chromosome G"/>
</dbReference>
<evidence type="ECO:0000256" key="1">
    <source>
        <dbReference type="ARBA" id="ARBA00022741"/>
    </source>
</evidence>
<proteinExistence type="predicted"/>
<dbReference type="InterPro" id="IPR023179">
    <property type="entry name" value="GTP-bd_ortho_bundle_sf"/>
</dbReference>
<reference evidence="5" key="1">
    <citation type="submission" date="2016-03" db="EMBL/GenBank/DDBJ databases">
        <authorList>
            <person name="Devillers H."/>
        </authorList>
    </citation>
    <scope>NUCLEOTIDE SEQUENCE [LARGE SCALE GENOMIC DNA]</scope>
</reference>
<dbReference type="GO" id="GO:0005525">
    <property type="term" value="F:GTP binding"/>
    <property type="evidence" value="ECO:0007669"/>
    <property type="project" value="UniProtKB-KW"/>
</dbReference>
<dbReference type="Gene3D" id="3.40.50.300">
    <property type="entry name" value="P-loop containing nucleotide triphosphate hydrolases"/>
    <property type="match status" value="1"/>
</dbReference>
<dbReference type="PANTHER" id="PTHR45782">
    <property type="entry name" value="MITOCHONDRIAL RIBOSOME-ASSOCIATED GTPASE 1"/>
    <property type="match status" value="1"/>
</dbReference>
<evidence type="ECO:0000313" key="4">
    <source>
        <dbReference type="EMBL" id="SCU94686.1"/>
    </source>
</evidence>
<dbReference type="STRING" id="1266660.A0A1G4JUW7"/>
<evidence type="ECO:0000259" key="3">
    <source>
        <dbReference type="Pfam" id="PF01926"/>
    </source>
</evidence>
<dbReference type="InterPro" id="IPR027417">
    <property type="entry name" value="P-loop_NTPase"/>
</dbReference>
<dbReference type="PANTHER" id="PTHR45782:SF4">
    <property type="entry name" value="MITOCHONDRIAL RIBOSOME-ASSOCIATED GTPASE 1"/>
    <property type="match status" value="1"/>
</dbReference>
<name>A0A1G4JUW7_9SACH</name>
<protein>
    <submittedName>
        <fullName evidence="4">LADA_0G10330g1_1</fullName>
    </submittedName>
</protein>
<keyword evidence="5" id="KW-1185">Reference proteome</keyword>
<dbReference type="EMBL" id="LT598457">
    <property type="protein sequence ID" value="SCU94686.1"/>
    <property type="molecule type" value="Genomic_DNA"/>
</dbReference>
<dbReference type="OrthoDB" id="269151at2759"/>
<evidence type="ECO:0000256" key="2">
    <source>
        <dbReference type="ARBA" id="ARBA00023134"/>
    </source>
</evidence>
<sequence length="353" mass="40345">MLRRLYTTFVPRHVFPDYRIALTDFKGHQMRAIQRFQQLLPQLNLLLELRDCRAPISTRNVIFDDLMVNRRGDNTQRLVLYTKSDMCPKATIDKLRTWHEQMDDEFMTLDCRSTKDVRNLIKVLEWKYDRVVEKSLGHVERNEGLPLGYRILVAGMPNVGKSTLVNTLRFVGSAKTNNASESIHGSVLHKRRKVARTGGQAGVTRATSECIRITDHRGGVYLYDTPGVSLPGRVTTREKMLSLSQCGCVKNNLIDPVIQADYLLYVMNLQEPAAYSQYTKGLPTNNIYKLLAGVRKATGIKDDNGAAIHWIDKWRQGQRGNKNKVSFDVETLLDDESFSYRELVDRELDQLGP</sequence>
<dbReference type="Gene3D" id="1.10.1580.10">
    <property type="match status" value="1"/>
</dbReference>
<keyword evidence="1" id="KW-0547">Nucleotide-binding</keyword>
<accession>A0A1G4JUW7</accession>
<dbReference type="Pfam" id="PF01926">
    <property type="entry name" value="MMR_HSR1"/>
    <property type="match status" value="1"/>
</dbReference>
<dbReference type="GO" id="GO:0005743">
    <property type="term" value="C:mitochondrial inner membrane"/>
    <property type="evidence" value="ECO:0007669"/>
    <property type="project" value="EnsemblFungi"/>
</dbReference>
<dbReference type="InterPro" id="IPR006073">
    <property type="entry name" value="GTP-bd"/>
</dbReference>
<gene>
    <name evidence="4" type="ORF">LADA_0G10330G</name>
</gene>
<keyword evidence="2" id="KW-0342">GTP-binding</keyword>
<dbReference type="GO" id="GO:1902775">
    <property type="term" value="P:mitochondrial large ribosomal subunit assembly"/>
    <property type="evidence" value="ECO:0007669"/>
    <property type="project" value="EnsemblFungi"/>
</dbReference>
<dbReference type="AlphaFoldDB" id="A0A1G4JUW7"/>
<evidence type="ECO:0000313" key="5">
    <source>
        <dbReference type="Proteomes" id="UP000190274"/>
    </source>
</evidence>
<dbReference type="SUPFAM" id="SSF52540">
    <property type="entry name" value="P-loop containing nucleoside triphosphate hydrolases"/>
    <property type="match status" value="1"/>
</dbReference>
<feature type="domain" description="G" evidence="3">
    <location>
        <begin position="150"/>
        <end position="269"/>
    </location>
</feature>
<dbReference type="GO" id="GO:0032543">
    <property type="term" value="P:mitochondrial translation"/>
    <property type="evidence" value="ECO:0007669"/>
    <property type="project" value="TreeGrafter"/>
</dbReference>